<evidence type="ECO:0000256" key="2">
    <source>
        <dbReference type="SAM" id="Phobius"/>
    </source>
</evidence>
<evidence type="ECO:0000256" key="1">
    <source>
        <dbReference type="SAM" id="MobiDB-lite"/>
    </source>
</evidence>
<proteinExistence type="predicted"/>
<accession>A0A915K2B3</accession>
<feature type="transmembrane region" description="Helical" evidence="2">
    <location>
        <begin position="313"/>
        <end position="332"/>
    </location>
</feature>
<dbReference type="Proteomes" id="UP000887565">
    <property type="component" value="Unplaced"/>
</dbReference>
<keyword evidence="2" id="KW-0472">Membrane</keyword>
<feature type="region of interest" description="Disordered" evidence="1">
    <location>
        <begin position="180"/>
        <end position="216"/>
    </location>
</feature>
<organism evidence="3 4">
    <name type="scientific">Romanomermis culicivorax</name>
    <name type="common">Nematode worm</name>
    <dbReference type="NCBI Taxonomy" id="13658"/>
    <lineage>
        <taxon>Eukaryota</taxon>
        <taxon>Metazoa</taxon>
        <taxon>Ecdysozoa</taxon>
        <taxon>Nematoda</taxon>
        <taxon>Enoplea</taxon>
        <taxon>Dorylaimia</taxon>
        <taxon>Mermithida</taxon>
        <taxon>Mermithoidea</taxon>
        <taxon>Mermithidae</taxon>
        <taxon>Romanomermis</taxon>
    </lineage>
</organism>
<dbReference type="WBParaSite" id="nRc.2.0.1.t31953-RA">
    <property type="protein sequence ID" value="nRc.2.0.1.t31953-RA"/>
    <property type="gene ID" value="nRc.2.0.1.g31953"/>
</dbReference>
<feature type="compositionally biased region" description="Polar residues" evidence="1">
    <location>
        <begin position="180"/>
        <end position="195"/>
    </location>
</feature>
<dbReference type="GO" id="GO:0006811">
    <property type="term" value="P:monoatomic ion transport"/>
    <property type="evidence" value="ECO:0007669"/>
    <property type="project" value="InterPro"/>
</dbReference>
<sequence>MAIVWRLSQRDQRREMSLKIINRWVQGIRKKAALRKAKESFSMSRKKTRQKSLVKGDLTVTVNPMDNEPGVISLSDTVQKVTPSAVPNGNLEEAADNVVDAGGVILLPDPVKKMTPDTRLEELTMQTNPPEPVMDTAEKLTTTITQSRVEDGEQNVGNAVTLLFDTFEKTTLQKMPTTAVNGNIQNGCPTMTTTTDRQKLSPSSKKKSSVDKQQGTLNVVVDDEPSLAGSDIISPSYHIKKPNWQTDVDVDLTPHTRTYLPKNFSYYSKTTTNDVKVPKATSTRHVEKKVQWFRMPPIFRPEYHVTAAMIDQAAFVVFPTIFLIFNAVYWTYYLHFFVANDEDL</sequence>
<dbReference type="GO" id="GO:0016020">
    <property type="term" value="C:membrane"/>
    <property type="evidence" value="ECO:0007669"/>
    <property type="project" value="InterPro"/>
</dbReference>
<reference evidence="4" key="1">
    <citation type="submission" date="2022-11" db="UniProtKB">
        <authorList>
            <consortium name="WormBaseParasite"/>
        </authorList>
    </citation>
    <scope>IDENTIFICATION</scope>
</reference>
<keyword evidence="3" id="KW-1185">Reference proteome</keyword>
<dbReference type="InterPro" id="IPR036719">
    <property type="entry name" value="Neuro-gated_channel_TM_sf"/>
</dbReference>
<protein>
    <submittedName>
        <fullName evidence="4">Uncharacterized protein</fullName>
    </submittedName>
</protein>
<dbReference type="InterPro" id="IPR038050">
    <property type="entry name" value="Neuro_actylchol_rec"/>
</dbReference>
<keyword evidence="2" id="KW-1133">Transmembrane helix</keyword>
<evidence type="ECO:0000313" key="3">
    <source>
        <dbReference type="Proteomes" id="UP000887565"/>
    </source>
</evidence>
<dbReference type="Gene3D" id="1.20.58.390">
    <property type="entry name" value="Neurotransmitter-gated ion-channel transmembrane domain"/>
    <property type="match status" value="1"/>
</dbReference>
<dbReference type="SUPFAM" id="SSF90112">
    <property type="entry name" value="Neurotransmitter-gated ion-channel transmembrane pore"/>
    <property type="match status" value="1"/>
</dbReference>
<dbReference type="AlphaFoldDB" id="A0A915K2B3"/>
<name>A0A915K2B3_ROMCU</name>
<evidence type="ECO:0000313" key="4">
    <source>
        <dbReference type="WBParaSite" id="nRc.2.0.1.t31953-RA"/>
    </source>
</evidence>
<keyword evidence="2" id="KW-0812">Transmembrane</keyword>